<keyword evidence="3" id="KW-1185">Reference proteome</keyword>
<organism evidence="2 3">
    <name type="scientific">Phenylobacterium kunshanense</name>
    <dbReference type="NCBI Taxonomy" id="1445034"/>
    <lineage>
        <taxon>Bacteria</taxon>
        <taxon>Pseudomonadati</taxon>
        <taxon>Pseudomonadota</taxon>
        <taxon>Alphaproteobacteria</taxon>
        <taxon>Caulobacterales</taxon>
        <taxon>Caulobacteraceae</taxon>
        <taxon>Phenylobacterium</taxon>
    </lineage>
</organism>
<gene>
    <name evidence="2" type="ORF">DJ019_08020</name>
</gene>
<dbReference type="RefSeq" id="WP_111275438.1">
    <property type="nucleotide sequence ID" value="NZ_QFYS01000002.1"/>
</dbReference>
<dbReference type="EMBL" id="QFYS01000002">
    <property type="protein sequence ID" value="RAK67829.1"/>
    <property type="molecule type" value="Genomic_DNA"/>
</dbReference>
<evidence type="ECO:0000256" key="1">
    <source>
        <dbReference type="SAM" id="MobiDB-lite"/>
    </source>
</evidence>
<evidence type="ECO:0000313" key="2">
    <source>
        <dbReference type="EMBL" id="RAK67829.1"/>
    </source>
</evidence>
<sequence length="94" mass="10797">MTTSTARPDPPGDESDQDLLTRTEASAYLVRFNVRLKPATLARIWSVGGDGPPCEHIRGKPWYPRGALREWARAQRTGLRRNRREQKLDPRVWS</sequence>
<feature type="region of interest" description="Disordered" evidence="1">
    <location>
        <begin position="1"/>
        <end position="20"/>
    </location>
</feature>
<proteinExistence type="predicted"/>
<reference evidence="2 3" key="1">
    <citation type="submission" date="2018-05" db="EMBL/GenBank/DDBJ databases">
        <authorList>
            <person name="Lanie J.A."/>
            <person name="Ng W.-L."/>
            <person name="Kazmierczak K.M."/>
            <person name="Andrzejewski T.M."/>
            <person name="Davidsen T.M."/>
            <person name="Wayne K.J."/>
            <person name="Tettelin H."/>
            <person name="Glass J.I."/>
            <person name="Rusch D."/>
            <person name="Podicherti R."/>
            <person name="Tsui H.-C.T."/>
            <person name="Winkler M.E."/>
        </authorList>
    </citation>
    <scope>NUCLEOTIDE SEQUENCE [LARGE SCALE GENOMIC DNA]</scope>
    <source>
        <strain evidence="2 3">BUT-10</strain>
    </source>
</reference>
<dbReference type="OrthoDB" id="7205878at2"/>
<protein>
    <submittedName>
        <fullName evidence="2">Uncharacterized protein</fullName>
    </submittedName>
</protein>
<evidence type="ECO:0000313" key="3">
    <source>
        <dbReference type="Proteomes" id="UP000249524"/>
    </source>
</evidence>
<dbReference type="AlphaFoldDB" id="A0A328BMP4"/>
<dbReference type="Proteomes" id="UP000249524">
    <property type="component" value="Unassembled WGS sequence"/>
</dbReference>
<comment type="caution">
    <text evidence="2">The sequence shown here is derived from an EMBL/GenBank/DDBJ whole genome shotgun (WGS) entry which is preliminary data.</text>
</comment>
<name>A0A328BMP4_9CAUL</name>
<accession>A0A328BMP4</accession>